<comment type="caution">
    <text evidence="2">The sequence shown here is derived from an EMBL/GenBank/DDBJ whole genome shotgun (WGS) entry which is preliminary data.</text>
</comment>
<proteinExistence type="predicted"/>
<dbReference type="SUPFAM" id="SSF54593">
    <property type="entry name" value="Glyoxalase/Bleomycin resistance protein/Dihydroxybiphenyl dioxygenase"/>
    <property type="match status" value="1"/>
</dbReference>
<name>A0ABU9BQG3_9BURK</name>
<gene>
    <name evidence="2" type="ORF">AACH06_09970</name>
</gene>
<dbReference type="Proteomes" id="UP001371218">
    <property type="component" value="Unassembled WGS sequence"/>
</dbReference>
<dbReference type="PROSITE" id="PS51819">
    <property type="entry name" value="VOC"/>
    <property type="match status" value="1"/>
</dbReference>
<protein>
    <submittedName>
        <fullName evidence="2">VOC family protein</fullName>
    </submittedName>
</protein>
<dbReference type="InterPro" id="IPR029068">
    <property type="entry name" value="Glyas_Bleomycin-R_OHBP_Dase"/>
</dbReference>
<feature type="domain" description="VOC" evidence="1">
    <location>
        <begin position="2"/>
        <end position="128"/>
    </location>
</feature>
<dbReference type="RefSeq" id="WP_341425502.1">
    <property type="nucleotide sequence ID" value="NZ_JBBUTG010000004.1"/>
</dbReference>
<dbReference type="CDD" id="cd07263">
    <property type="entry name" value="VOC_like"/>
    <property type="match status" value="1"/>
</dbReference>
<dbReference type="Gene3D" id="3.10.180.10">
    <property type="entry name" value="2,3-Dihydroxybiphenyl 1,2-Dioxygenase, domain 1"/>
    <property type="match status" value="1"/>
</dbReference>
<accession>A0ABU9BQG3</accession>
<evidence type="ECO:0000259" key="1">
    <source>
        <dbReference type="PROSITE" id="PS51819"/>
    </source>
</evidence>
<keyword evidence="3" id="KW-1185">Reference proteome</keyword>
<dbReference type="InterPro" id="IPR004360">
    <property type="entry name" value="Glyas_Fos-R_dOase_dom"/>
</dbReference>
<dbReference type="PANTHER" id="PTHR36437">
    <property type="entry name" value="GLYOXALASE/BLEOMYCIN RESISTANCE PROTEIN/DIOXYGENASE"/>
    <property type="match status" value="1"/>
</dbReference>
<dbReference type="PANTHER" id="PTHR36437:SF2">
    <property type="entry name" value="GLYOXALASE_BLEOMYCIN RESISTANCE PROTEIN_DIOXYGENASE"/>
    <property type="match status" value="1"/>
</dbReference>
<dbReference type="EMBL" id="JBBUTG010000004">
    <property type="protein sequence ID" value="MEK8031140.1"/>
    <property type="molecule type" value="Genomic_DNA"/>
</dbReference>
<evidence type="ECO:0000313" key="2">
    <source>
        <dbReference type="EMBL" id="MEK8031140.1"/>
    </source>
</evidence>
<sequence>MQIKLTSLTVDDQDRALAFYTGVLGFEKKHDIPMGGGFRWLTVTSPEGVDGVELVLEPMAFPPARDYQRALFEAGIPSTAFFTHDIAAEWARLQALGVRFRGEPKVMGPVTAVIFEDGCGNLINLVQPSEPA</sequence>
<organism evidence="2 3">
    <name type="scientific">Ideonella lacteola</name>
    <dbReference type="NCBI Taxonomy" id="2984193"/>
    <lineage>
        <taxon>Bacteria</taxon>
        <taxon>Pseudomonadati</taxon>
        <taxon>Pseudomonadota</taxon>
        <taxon>Betaproteobacteria</taxon>
        <taxon>Burkholderiales</taxon>
        <taxon>Sphaerotilaceae</taxon>
        <taxon>Ideonella</taxon>
    </lineage>
</organism>
<dbReference type="InterPro" id="IPR037523">
    <property type="entry name" value="VOC_core"/>
</dbReference>
<reference evidence="2 3" key="1">
    <citation type="submission" date="2024-04" db="EMBL/GenBank/DDBJ databases">
        <title>Novel species of the genus Ideonella isolated from streams.</title>
        <authorList>
            <person name="Lu H."/>
        </authorList>
    </citation>
    <scope>NUCLEOTIDE SEQUENCE [LARGE SCALE GENOMIC DNA]</scope>
    <source>
        <strain evidence="2 3">DXS29W</strain>
    </source>
</reference>
<evidence type="ECO:0000313" key="3">
    <source>
        <dbReference type="Proteomes" id="UP001371218"/>
    </source>
</evidence>
<dbReference type="Pfam" id="PF00903">
    <property type="entry name" value="Glyoxalase"/>
    <property type="match status" value="1"/>
</dbReference>